<evidence type="ECO:0008006" key="2">
    <source>
        <dbReference type="Google" id="ProtNLM"/>
    </source>
</evidence>
<gene>
    <name evidence="1" type="ORF">KL86APRO_11766</name>
</gene>
<accession>A0A212JWB4</accession>
<organism evidence="1">
    <name type="scientific">uncultured Alphaproteobacteria bacterium</name>
    <dbReference type="NCBI Taxonomy" id="91750"/>
    <lineage>
        <taxon>Bacteria</taxon>
        <taxon>Pseudomonadati</taxon>
        <taxon>Pseudomonadota</taxon>
        <taxon>Alphaproteobacteria</taxon>
        <taxon>environmental samples</taxon>
    </lineage>
</organism>
<sequence>MQTSDSEFDVETLHPLELLEQVISARDWTFERRGDDELAVEVPGRWCDYGVFFALAPELETLHISCALDMRVPENRRVAVSELLAVANEKLWIGHFALWAEEGLPMFRYSLLLGPELSLSAERLESLIDVAISECERFYPAFQYVIWGGKSAAEAVEAAMLDTVGEA</sequence>
<dbReference type="EMBL" id="FLUO01000001">
    <property type="protein sequence ID" value="SBW03764.1"/>
    <property type="molecule type" value="Genomic_DNA"/>
</dbReference>
<name>A0A212JWB4_9PROT</name>
<evidence type="ECO:0000313" key="1">
    <source>
        <dbReference type="EMBL" id="SBW03764.1"/>
    </source>
</evidence>
<reference evidence="1" key="1">
    <citation type="submission" date="2016-04" db="EMBL/GenBank/DDBJ databases">
        <authorList>
            <person name="Evans L.H."/>
            <person name="Alamgir A."/>
            <person name="Owens N."/>
            <person name="Weber N.D."/>
            <person name="Virtaneva K."/>
            <person name="Barbian K."/>
            <person name="Babar A."/>
            <person name="Rosenke K."/>
        </authorList>
    </citation>
    <scope>NUCLEOTIDE SEQUENCE</scope>
    <source>
        <strain evidence="1">86</strain>
    </source>
</reference>
<proteinExistence type="predicted"/>
<dbReference type="InterPro" id="IPR019660">
    <property type="entry name" value="Put_sensory_transdc_reg_YbjN"/>
</dbReference>
<protein>
    <recommendedName>
        <fullName evidence="2">YbjN domain-containing protein</fullName>
    </recommendedName>
</protein>
<dbReference type="Pfam" id="PF10722">
    <property type="entry name" value="YbjN"/>
    <property type="match status" value="1"/>
</dbReference>
<dbReference type="AlphaFoldDB" id="A0A212JWB4"/>
<dbReference type="CDD" id="cd17033">
    <property type="entry name" value="DR1245-like"/>
    <property type="match status" value="1"/>
</dbReference>